<protein>
    <submittedName>
        <fullName evidence="2">Uncharacterized protein</fullName>
    </submittedName>
</protein>
<gene>
    <name evidence="2" type="ORF">BT96DRAFT_944950</name>
</gene>
<feature type="region of interest" description="Disordered" evidence="1">
    <location>
        <begin position="85"/>
        <end position="136"/>
    </location>
</feature>
<accession>A0A6A4H4J0</accession>
<sequence>MWSNFQARRTAPFTHPPGQRPRILSEGFVVGSGAGWRLQRVIVLITEYGLFLTPWLKRRPLNSDFVALAQEAARNSANVRLEEEDLGIDLEEEEGEEGKSKRRGPKQPGQSRVNGKRAKRRKIEQQNAGRGPSSGAYAQVLSRGTAIELKGQSLGRERLDELGNAVERQKFYTALELVRDKGFEHTQWDGKTPYPIIDRLRRIVTVLAGQPEGNYADDLMKAHDAMKTDGTKAGLGKGALEGGHLRGRFPAYNCGTTMRMGSPRPIVMRPKDKVLSYIDCLDGQVPKLCPFAIGSLGLPENFKNVSVFAAVAFNFGGNIGTFKHRDALNWAFGRTFDPTRSAQLILWELKLVINFSHTATVLTPSAIVTNSNTAVAEGDDRGSFTQYTAGPIFRWVNNGCRTEKEFEEDPGSGVEYAAGRSPEVKVRGWLGQGNEAKPRWLATALQTSTRLAQPLSPISRSSPDKANESEEESQAPSPPDVSFHSFEQSGDGLLPAQSLLPLSIAASHVGPTPVADSTQPKEF</sequence>
<dbReference type="OrthoDB" id="3253621at2759"/>
<keyword evidence="3" id="KW-1185">Reference proteome</keyword>
<feature type="region of interest" description="Disordered" evidence="1">
    <location>
        <begin position="451"/>
        <end position="494"/>
    </location>
</feature>
<dbReference type="AlphaFoldDB" id="A0A6A4H4J0"/>
<feature type="compositionally biased region" description="Polar residues" evidence="1">
    <location>
        <begin position="451"/>
        <end position="461"/>
    </location>
</feature>
<dbReference type="EMBL" id="ML769606">
    <property type="protein sequence ID" value="KAE9392037.1"/>
    <property type="molecule type" value="Genomic_DNA"/>
</dbReference>
<name>A0A6A4H4J0_9AGAR</name>
<feature type="region of interest" description="Disordered" evidence="1">
    <location>
        <begin position="1"/>
        <end position="20"/>
    </location>
</feature>
<evidence type="ECO:0000313" key="2">
    <source>
        <dbReference type="EMBL" id="KAE9392037.1"/>
    </source>
</evidence>
<evidence type="ECO:0000256" key="1">
    <source>
        <dbReference type="SAM" id="MobiDB-lite"/>
    </source>
</evidence>
<feature type="compositionally biased region" description="Acidic residues" evidence="1">
    <location>
        <begin position="85"/>
        <end position="96"/>
    </location>
</feature>
<proteinExistence type="predicted"/>
<evidence type="ECO:0000313" key="3">
    <source>
        <dbReference type="Proteomes" id="UP000799118"/>
    </source>
</evidence>
<dbReference type="Proteomes" id="UP000799118">
    <property type="component" value="Unassembled WGS sequence"/>
</dbReference>
<organism evidence="2 3">
    <name type="scientific">Gymnopus androsaceus JB14</name>
    <dbReference type="NCBI Taxonomy" id="1447944"/>
    <lineage>
        <taxon>Eukaryota</taxon>
        <taxon>Fungi</taxon>
        <taxon>Dikarya</taxon>
        <taxon>Basidiomycota</taxon>
        <taxon>Agaricomycotina</taxon>
        <taxon>Agaricomycetes</taxon>
        <taxon>Agaricomycetidae</taxon>
        <taxon>Agaricales</taxon>
        <taxon>Marasmiineae</taxon>
        <taxon>Omphalotaceae</taxon>
        <taxon>Gymnopus</taxon>
    </lineage>
</organism>
<reference evidence="2" key="1">
    <citation type="journal article" date="2019" name="Environ. Microbiol.">
        <title>Fungal ecological strategies reflected in gene transcription - a case study of two litter decomposers.</title>
        <authorList>
            <person name="Barbi F."/>
            <person name="Kohler A."/>
            <person name="Barry K."/>
            <person name="Baskaran P."/>
            <person name="Daum C."/>
            <person name="Fauchery L."/>
            <person name="Ihrmark K."/>
            <person name="Kuo A."/>
            <person name="LaButti K."/>
            <person name="Lipzen A."/>
            <person name="Morin E."/>
            <person name="Grigoriev I.V."/>
            <person name="Henrissat B."/>
            <person name="Lindahl B."/>
            <person name="Martin F."/>
        </authorList>
    </citation>
    <scope>NUCLEOTIDE SEQUENCE</scope>
    <source>
        <strain evidence="2">JB14</strain>
    </source>
</reference>